<evidence type="ECO:0000313" key="3">
    <source>
        <dbReference type="Proteomes" id="UP000481153"/>
    </source>
</evidence>
<proteinExistence type="predicted"/>
<accession>A0A6G0W9W8</accession>
<sequence length="136" mass="15890">MHKASGVEETITEMDELLSEILELREEEDRKATKKKHDIMLRTSDHDEGAAIREEAMKTVGDRKPHNNLQTTMIAYMSERDVKSRELEERRLTLEERRLEIEERKAAHEAERFALEKQERLALINLLSKFASQNGS</sequence>
<organism evidence="2 3">
    <name type="scientific">Aphanomyces euteiches</name>
    <dbReference type="NCBI Taxonomy" id="100861"/>
    <lineage>
        <taxon>Eukaryota</taxon>
        <taxon>Sar</taxon>
        <taxon>Stramenopiles</taxon>
        <taxon>Oomycota</taxon>
        <taxon>Saprolegniomycetes</taxon>
        <taxon>Saprolegniales</taxon>
        <taxon>Verrucalvaceae</taxon>
        <taxon>Aphanomyces</taxon>
    </lineage>
</organism>
<feature type="coiled-coil region" evidence="1">
    <location>
        <begin position="84"/>
        <end position="118"/>
    </location>
</feature>
<feature type="coiled-coil region" evidence="1">
    <location>
        <begin position="7"/>
        <end position="34"/>
    </location>
</feature>
<dbReference type="Proteomes" id="UP000481153">
    <property type="component" value="Unassembled WGS sequence"/>
</dbReference>
<comment type="caution">
    <text evidence="2">The sequence shown here is derived from an EMBL/GenBank/DDBJ whole genome shotgun (WGS) entry which is preliminary data.</text>
</comment>
<protein>
    <submittedName>
        <fullName evidence="2">Uncharacterized protein</fullName>
    </submittedName>
</protein>
<gene>
    <name evidence="2" type="ORF">Ae201684_017213</name>
</gene>
<evidence type="ECO:0000256" key="1">
    <source>
        <dbReference type="SAM" id="Coils"/>
    </source>
</evidence>
<evidence type="ECO:0000313" key="2">
    <source>
        <dbReference type="EMBL" id="KAF0724013.1"/>
    </source>
</evidence>
<dbReference type="AlphaFoldDB" id="A0A6G0W9W8"/>
<dbReference type="VEuPathDB" id="FungiDB:AeMF1_006058"/>
<dbReference type="EMBL" id="VJMJ01000287">
    <property type="protein sequence ID" value="KAF0724013.1"/>
    <property type="molecule type" value="Genomic_DNA"/>
</dbReference>
<name>A0A6G0W9W8_9STRA</name>
<keyword evidence="1" id="KW-0175">Coiled coil</keyword>
<keyword evidence="3" id="KW-1185">Reference proteome</keyword>
<reference evidence="2 3" key="1">
    <citation type="submission" date="2019-07" db="EMBL/GenBank/DDBJ databases">
        <title>Genomics analysis of Aphanomyces spp. identifies a new class of oomycete effector associated with host adaptation.</title>
        <authorList>
            <person name="Gaulin E."/>
        </authorList>
    </citation>
    <scope>NUCLEOTIDE SEQUENCE [LARGE SCALE GENOMIC DNA]</scope>
    <source>
        <strain evidence="2 3">ATCC 201684</strain>
    </source>
</reference>